<gene>
    <name evidence="2" type="ORF">KP509_28G058400</name>
</gene>
<evidence type="ECO:0000313" key="2">
    <source>
        <dbReference type="EMBL" id="KAH7294142.1"/>
    </source>
</evidence>
<name>A0A8T2RCG4_CERRI</name>
<dbReference type="InterPro" id="IPR013103">
    <property type="entry name" value="RVT_2"/>
</dbReference>
<dbReference type="OMA" id="CANTGRP"/>
<dbReference type="EMBL" id="CM035433">
    <property type="protein sequence ID" value="KAH7294142.1"/>
    <property type="molecule type" value="Genomic_DNA"/>
</dbReference>
<dbReference type="AlphaFoldDB" id="A0A8T2RCG4"/>
<keyword evidence="3" id="KW-1185">Reference proteome</keyword>
<accession>A0A8T2RCG4</accession>
<dbReference type="OrthoDB" id="1645289at2759"/>
<dbReference type="PANTHER" id="PTHR11439:SF467">
    <property type="entry name" value="INTEGRASE CATALYTIC DOMAIN-CONTAINING PROTEIN"/>
    <property type="match status" value="1"/>
</dbReference>
<sequence length="246" mass="27328">MLIAGKKRDTIDALKQQLKCAFSMKDLGEAEHVLGVRIRRQRDQHILYLSQEKYIEKVLDRFNMADAKPLGVPLQPYVKVSKEDCPKTQEAINDMQNVPYASACGSLMYAMVATRPDIAHSVGVVSRFMANPGKAHWKAIKSILRYLKRTKNKCICYGKDPLELKGFCDSDMAGDVDTRKSTSGYIFTLAGGAVSWCSRLQKIVSLSTTEAEYISATEASKEAIWLARLCSEFGLSNKAPMLGCDS</sequence>
<feature type="domain" description="Reverse transcriptase Ty1/copia-type" evidence="1">
    <location>
        <begin position="1"/>
        <end position="75"/>
    </location>
</feature>
<protein>
    <recommendedName>
        <fullName evidence="1">Reverse transcriptase Ty1/copia-type domain-containing protein</fullName>
    </recommendedName>
</protein>
<dbReference type="PANTHER" id="PTHR11439">
    <property type="entry name" value="GAG-POL-RELATED RETROTRANSPOSON"/>
    <property type="match status" value="1"/>
</dbReference>
<comment type="caution">
    <text evidence="2">The sequence shown here is derived from an EMBL/GenBank/DDBJ whole genome shotgun (WGS) entry which is preliminary data.</text>
</comment>
<organism evidence="2 3">
    <name type="scientific">Ceratopteris richardii</name>
    <name type="common">Triangle waterfern</name>
    <dbReference type="NCBI Taxonomy" id="49495"/>
    <lineage>
        <taxon>Eukaryota</taxon>
        <taxon>Viridiplantae</taxon>
        <taxon>Streptophyta</taxon>
        <taxon>Embryophyta</taxon>
        <taxon>Tracheophyta</taxon>
        <taxon>Polypodiopsida</taxon>
        <taxon>Polypodiidae</taxon>
        <taxon>Polypodiales</taxon>
        <taxon>Pteridineae</taxon>
        <taxon>Pteridaceae</taxon>
        <taxon>Parkerioideae</taxon>
        <taxon>Ceratopteris</taxon>
    </lineage>
</organism>
<evidence type="ECO:0000313" key="3">
    <source>
        <dbReference type="Proteomes" id="UP000825935"/>
    </source>
</evidence>
<dbReference type="Proteomes" id="UP000825935">
    <property type="component" value="Chromosome 28"/>
</dbReference>
<reference evidence="2" key="1">
    <citation type="submission" date="2021-08" db="EMBL/GenBank/DDBJ databases">
        <title>WGS assembly of Ceratopteris richardii.</title>
        <authorList>
            <person name="Marchant D.B."/>
            <person name="Chen G."/>
            <person name="Jenkins J."/>
            <person name="Shu S."/>
            <person name="Leebens-Mack J."/>
            <person name="Grimwood J."/>
            <person name="Schmutz J."/>
            <person name="Soltis P."/>
            <person name="Soltis D."/>
            <person name="Chen Z.-H."/>
        </authorList>
    </citation>
    <scope>NUCLEOTIDE SEQUENCE</scope>
    <source>
        <strain evidence="2">Whitten #5841</strain>
        <tissue evidence="2">Leaf</tissue>
    </source>
</reference>
<proteinExistence type="predicted"/>
<evidence type="ECO:0000259" key="1">
    <source>
        <dbReference type="Pfam" id="PF07727"/>
    </source>
</evidence>
<dbReference type="Pfam" id="PF07727">
    <property type="entry name" value="RVT_2"/>
    <property type="match status" value="1"/>
</dbReference>
<dbReference type="CDD" id="cd09272">
    <property type="entry name" value="RNase_HI_RT_Ty1"/>
    <property type="match status" value="1"/>
</dbReference>